<protein>
    <submittedName>
        <fullName evidence="2">Uncharacterized protein</fullName>
    </submittedName>
</protein>
<sequence length="45" mass="5090">MQKSSKVHNHIMNLILFMTIAINGEKCVFIPALLLRPVPALFNPE</sequence>
<gene>
    <name evidence="2" type="ORF">N47_J00650</name>
</gene>
<feature type="transmembrane region" description="Helical" evidence="1">
    <location>
        <begin position="12"/>
        <end position="35"/>
    </location>
</feature>
<organism evidence="2">
    <name type="scientific">uncultured Desulfobacterium sp</name>
    <dbReference type="NCBI Taxonomy" id="201089"/>
    <lineage>
        <taxon>Bacteria</taxon>
        <taxon>Pseudomonadati</taxon>
        <taxon>Thermodesulfobacteriota</taxon>
        <taxon>Desulfobacteria</taxon>
        <taxon>Desulfobacterales</taxon>
        <taxon>Desulfobacteriaceae</taxon>
        <taxon>Desulfobacterium</taxon>
        <taxon>environmental samples</taxon>
    </lineage>
</organism>
<keyword evidence="1" id="KW-1133">Transmembrane helix</keyword>
<reference evidence="2" key="1">
    <citation type="journal article" date="2011" name="Environ. Microbiol.">
        <title>Genomic insights into the metabolic potential of the polycyclic aromatic hydrocarbon degrading sulfate-reducing Deltaproteobacterium N47.</title>
        <authorList>
            <person name="Bergmann F."/>
            <person name="Selesi D."/>
            <person name="Weinmaier T."/>
            <person name="Tischler P."/>
            <person name="Rattei T."/>
            <person name="Meckenstock R.U."/>
        </authorList>
    </citation>
    <scope>NUCLEOTIDE SEQUENCE</scope>
</reference>
<dbReference type="AlphaFoldDB" id="E1YEU0"/>
<keyword evidence="1" id="KW-0472">Membrane</keyword>
<dbReference type="EMBL" id="FR695872">
    <property type="protein sequence ID" value="CBX29084.1"/>
    <property type="molecule type" value="Genomic_DNA"/>
</dbReference>
<evidence type="ECO:0000256" key="1">
    <source>
        <dbReference type="SAM" id="Phobius"/>
    </source>
</evidence>
<name>E1YEU0_9BACT</name>
<keyword evidence="1" id="KW-0812">Transmembrane</keyword>
<accession>E1YEU0</accession>
<evidence type="ECO:0000313" key="2">
    <source>
        <dbReference type="EMBL" id="CBX29084.1"/>
    </source>
</evidence>
<proteinExistence type="predicted"/>